<proteinExistence type="predicted"/>
<feature type="compositionally biased region" description="Basic residues" evidence="1">
    <location>
        <begin position="224"/>
        <end position="235"/>
    </location>
</feature>
<evidence type="ECO:0000313" key="3">
    <source>
        <dbReference type="Proteomes" id="UP000008711"/>
    </source>
</evidence>
<feature type="compositionally biased region" description="Basic and acidic residues" evidence="1">
    <location>
        <begin position="208"/>
        <end position="223"/>
    </location>
</feature>
<accession>A0A0Q5WIM5</accession>
<gene>
    <name evidence="2" type="primary">Dere\GG26840</name>
    <name evidence="2" type="synonym">GG26840</name>
    <name evidence="2" type="ORF">Dere_GG26840</name>
</gene>
<reference evidence="2 3" key="1">
    <citation type="journal article" date="2007" name="Nature">
        <title>Evolution of genes and genomes on the Drosophila phylogeny.</title>
        <authorList>
            <consortium name="Drosophila 12 Genomes Consortium"/>
            <person name="Clark A.G."/>
            <person name="Eisen M.B."/>
            <person name="Smith D.R."/>
            <person name="Bergman C.M."/>
            <person name="Oliver B."/>
            <person name="Markow T.A."/>
            <person name="Kaufman T.C."/>
            <person name="Kellis M."/>
            <person name="Gelbart W."/>
            <person name="Iyer V.N."/>
            <person name="Pollard D.A."/>
            <person name="Sackton T.B."/>
            <person name="Larracuente A.M."/>
            <person name="Singh N.D."/>
            <person name="Abad J.P."/>
            <person name="Abt D.N."/>
            <person name="Adryan B."/>
            <person name="Aguade M."/>
            <person name="Akashi H."/>
            <person name="Anderson W.W."/>
            <person name="Aquadro C.F."/>
            <person name="Ardell D.H."/>
            <person name="Arguello R."/>
            <person name="Artieri C.G."/>
            <person name="Barbash D.A."/>
            <person name="Barker D."/>
            <person name="Barsanti P."/>
            <person name="Batterham P."/>
            <person name="Batzoglou S."/>
            <person name="Begun D."/>
            <person name="Bhutkar A."/>
            <person name="Blanco E."/>
            <person name="Bosak S.A."/>
            <person name="Bradley R.K."/>
            <person name="Brand A.D."/>
            <person name="Brent M.R."/>
            <person name="Brooks A.N."/>
            <person name="Brown R.H."/>
            <person name="Butlin R.K."/>
            <person name="Caggese C."/>
            <person name="Calvi B.R."/>
            <person name="Bernardo de Carvalho A."/>
            <person name="Caspi A."/>
            <person name="Castrezana S."/>
            <person name="Celniker S.E."/>
            <person name="Chang J.L."/>
            <person name="Chapple C."/>
            <person name="Chatterji S."/>
            <person name="Chinwalla A."/>
            <person name="Civetta A."/>
            <person name="Clifton S.W."/>
            <person name="Comeron J.M."/>
            <person name="Costello J.C."/>
            <person name="Coyne J.A."/>
            <person name="Daub J."/>
            <person name="David R.G."/>
            <person name="Delcher A.L."/>
            <person name="Delehaunty K."/>
            <person name="Do C.B."/>
            <person name="Ebling H."/>
            <person name="Edwards K."/>
            <person name="Eickbush T."/>
            <person name="Evans J.D."/>
            <person name="Filipski A."/>
            <person name="Findeiss S."/>
            <person name="Freyhult E."/>
            <person name="Fulton L."/>
            <person name="Fulton R."/>
            <person name="Garcia A.C."/>
            <person name="Gardiner A."/>
            <person name="Garfield D.A."/>
            <person name="Garvin B.E."/>
            <person name="Gibson G."/>
            <person name="Gilbert D."/>
            <person name="Gnerre S."/>
            <person name="Godfrey J."/>
            <person name="Good R."/>
            <person name="Gotea V."/>
            <person name="Gravely B."/>
            <person name="Greenberg A.J."/>
            <person name="Griffiths-Jones S."/>
            <person name="Gross S."/>
            <person name="Guigo R."/>
            <person name="Gustafson E.A."/>
            <person name="Haerty W."/>
            <person name="Hahn M.W."/>
            <person name="Halligan D.L."/>
            <person name="Halpern A.L."/>
            <person name="Halter G.M."/>
            <person name="Han M.V."/>
            <person name="Heger A."/>
            <person name="Hillier L."/>
            <person name="Hinrichs A.S."/>
            <person name="Holmes I."/>
            <person name="Hoskins R.A."/>
            <person name="Hubisz M.J."/>
            <person name="Hultmark D."/>
            <person name="Huntley M.A."/>
            <person name="Jaffe D.B."/>
            <person name="Jagadeeshan S."/>
            <person name="Jeck W.R."/>
            <person name="Johnson J."/>
            <person name="Jones C.D."/>
            <person name="Jordan W.C."/>
            <person name="Karpen G.H."/>
            <person name="Kataoka E."/>
            <person name="Keightley P.D."/>
            <person name="Kheradpour P."/>
            <person name="Kirkness E.F."/>
            <person name="Koerich L.B."/>
            <person name="Kristiansen K."/>
            <person name="Kudrna D."/>
            <person name="Kulathinal R.J."/>
            <person name="Kumar S."/>
            <person name="Kwok R."/>
            <person name="Lander E."/>
            <person name="Langley C.H."/>
            <person name="Lapoint R."/>
            <person name="Lazzaro B.P."/>
            <person name="Lee S.J."/>
            <person name="Levesque L."/>
            <person name="Li R."/>
            <person name="Lin C.F."/>
            <person name="Lin M.F."/>
            <person name="Lindblad-Toh K."/>
            <person name="Llopart A."/>
            <person name="Long M."/>
            <person name="Low L."/>
            <person name="Lozovsky E."/>
            <person name="Lu J."/>
            <person name="Luo M."/>
            <person name="Machado C.A."/>
            <person name="Makalowski W."/>
            <person name="Marzo M."/>
            <person name="Matsuda M."/>
            <person name="Matzkin L."/>
            <person name="McAllister B."/>
            <person name="McBride C.S."/>
            <person name="McKernan B."/>
            <person name="McKernan K."/>
            <person name="Mendez-Lago M."/>
            <person name="Minx P."/>
            <person name="Mollenhauer M.U."/>
            <person name="Montooth K."/>
            <person name="Mount S.M."/>
            <person name="Mu X."/>
            <person name="Myers E."/>
            <person name="Negre B."/>
            <person name="Newfeld S."/>
            <person name="Nielsen R."/>
            <person name="Noor M.A."/>
            <person name="O'Grady P."/>
            <person name="Pachter L."/>
            <person name="Papaceit M."/>
            <person name="Parisi M.J."/>
            <person name="Parisi M."/>
            <person name="Parts L."/>
            <person name="Pedersen J.S."/>
            <person name="Pesole G."/>
            <person name="Phillippy A.M."/>
            <person name="Ponting C.P."/>
            <person name="Pop M."/>
            <person name="Porcelli D."/>
            <person name="Powell J.R."/>
            <person name="Prohaska S."/>
            <person name="Pruitt K."/>
            <person name="Puig M."/>
            <person name="Quesneville H."/>
            <person name="Ram K.R."/>
            <person name="Rand D."/>
            <person name="Rasmussen M.D."/>
            <person name="Reed L.K."/>
            <person name="Reenan R."/>
            <person name="Reily A."/>
            <person name="Remington K.A."/>
            <person name="Rieger T.T."/>
            <person name="Ritchie M.G."/>
            <person name="Robin C."/>
            <person name="Rogers Y.H."/>
            <person name="Rohde C."/>
            <person name="Rozas J."/>
            <person name="Rubenfield M.J."/>
            <person name="Ruiz A."/>
            <person name="Russo S."/>
            <person name="Salzberg S.L."/>
            <person name="Sanchez-Gracia A."/>
            <person name="Saranga D.J."/>
            <person name="Sato H."/>
            <person name="Schaeffer S.W."/>
            <person name="Schatz M.C."/>
            <person name="Schlenke T."/>
            <person name="Schwartz R."/>
            <person name="Segarra C."/>
            <person name="Singh R.S."/>
            <person name="Sirot L."/>
            <person name="Sirota M."/>
            <person name="Sisneros N.B."/>
            <person name="Smith C.D."/>
            <person name="Smith T.F."/>
            <person name="Spieth J."/>
            <person name="Stage D.E."/>
            <person name="Stark A."/>
            <person name="Stephan W."/>
            <person name="Strausberg R.L."/>
            <person name="Strempel S."/>
            <person name="Sturgill D."/>
            <person name="Sutton G."/>
            <person name="Sutton G.G."/>
            <person name="Tao W."/>
            <person name="Teichmann S."/>
            <person name="Tobari Y.N."/>
            <person name="Tomimura Y."/>
            <person name="Tsolas J.M."/>
            <person name="Valente V.L."/>
            <person name="Venter E."/>
            <person name="Venter J.C."/>
            <person name="Vicario S."/>
            <person name="Vieira F.G."/>
            <person name="Vilella A.J."/>
            <person name="Villasante A."/>
            <person name="Walenz B."/>
            <person name="Wang J."/>
            <person name="Wasserman M."/>
            <person name="Watts T."/>
            <person name="Wilson D."/>
            <person name="Wilson R.K."/>
            <person name="Wing R.A."/>
            <person name="Wolfner M.F."/>
            <person name="Wong A."/>
            <person name="Wong G.K."/>
            <person name="Wu C.I."/>
            <person name="Wu G."/>
            <person name="Yamamoto D."/>
            <person name="Yang H.P."/>
            <person name="Yang S.P."/>
            <person name="Yorke J.A."/>
            <person name="Yoshida K."/>
            <person name="Zdobnov E."/>
            <person name="Zhang P."/>
            <person name="Zhang Y."/>
            <person name="Zimin A.V."/>
            <person name="Baldwin J."/>
            <person name="Abdouelleil A."/>
            <person name="Abdulkadir J."/>
            <person name="Abebe A."/>
            <person name="Abera B."/>
            <person name="Abreu J."/>
            <person name="Acer S.C."/>
            <person name="Aftuck L."/>
            <person name="Alexander A."/>
            <person name="An P."/>
            <person name="Anderson E."/>
            <person name="Anderson S."/>
            <person name="Arachi H."/>
            <person name="Azer M."/>
            <person name="Bachantsang P."/>
            <person name="Barry A."/>
            <person name="Bayul T."/>
            <person name="Berlin A."/>
            <person name="Bessette D."/>
            <person name="Bloom T."/>
            <person name="Blye J."/>
            <person name="Boguslavskiy L."/>
            <person name="Bonnet C."/>
            <person name="Boukhgalter B."/>
            <person name="Bourzgui I."/>
            <person name="Brown A."/>
            <person name="Cahill P."/>
            <person name="Channer S."/>
            <person name="Cheshatsang Y."/>
            <person name="Chuda L."/>
            <person name="Citroen M."/>
            <person name="Collymore A."/>
            <person name="Cooke P."/>
            <person name="Costello M."/>
            <person name="D'Aco K."/>
            <person name="Daza R."/>
            <person name="De Haan G."/>
            <person name="DeGray S."/>
            <person name="DeMaso C."/>
            <person name="Dhargay N."/>
            <person name="Dooley K."/>
            <person name="Dooley E."/>
            <person name="Doricent M."/>
            <person name="Dorje P."/>
            <person name="Dorjee K."/>
            <person name="Dupes A."/>
            <person name="Elong R."/>
            <person name="Falk J."/>
            <person name="Farina A."/>
            <person name="Faro S."/>
            <person name="Ferguson D."/>
            <person name="Fisher S."/>
            <person name="Foley C.D."/>
            <person name="Franke A."/>
            <person name="Friedrich D."/>
            <person name="Gadbois L."/>
            <person name="Gearin G."/>
            <person name="Gearin C.R."/>
            <person name="Giannoukos G."/>
            <person name="Goode T."/>
            <person name="Graham J."/>
            <person name="Grandbois E."/>
            <person name="Grewal S."/>
            <person name="Gyaltsen K."/>
            <person name="Hafez N."/>
            <person name="Hagos B."/>
            <person name="Hall J."/>
            <person name="Henson C."/>
            <person name="Hollinger A."/>
            <person name="Honan T."/>
            <person name="Huard M.D."/>
            <person name="Hughes L."/>
            <person name="Hurhula B."/>
            <person name="Husby M.E."/>
            <person name="Kamat A."/>
            <person name="Kanga B."/>
            <person name="Kashin S."/>
            <person name="Khazanovich D."/>
            <person name="Kisner P."/>
            <person name="Lance K."/>
            <person name="Lara M."/>
            <person name="Lee W."/>
            <person name="Lennon N."/>
            <person name="Letendre F."/>
            <person name="LeVine R."/>
            <person name="Lipovsky A."/>
            <person name="Liu X."/>
            <person name="Liu J."/>
            <person name="Liu S."/>
            <person name="Lokyitsang T."/>
            <person name="Lokyitsang Y."/>
            <person name="Lubonja R."/>
            <person name="Lui A."/>
            <person name="MacDonald P."/>
            <person name="Magnisalis V."/>
            <person name="Maru K."/>
            <person name="Matthews C."/>
            <person name="McCusker W."/>
            <person name="McDonough S."/>
            <person name="Mehta T."/>
            <person name="Meldrim J."/>
            <person name="Meneus L."/>
            <person name="Mihai O."/>
            <person name="Mihalev A."/>
            <person name="Mihova T."/>
            <person name="Mittelman R."/>
            <person name="Mlenga V."/>
            <person name="Montmayeur A."/>
            <person name="Mulrain L."/>
            <person name="Navidi A."/>
            <person name="Naylor J."/>
            <person name="Negash T."/>
            <person name="Nguyen T."/>
            <person name="Nguyen N."/>
            <person name="Nicol R."/>
            <person name="Norbu C."/>
            <person name="Norbu N."/>
            <person name="Novod N."/>
            <person name="O'Neill B."/>
            <person name="Osman S."/>
            <person name="Markiewicz E."/>
            <person name="Oyono O.L."/>
            <person name="Patti C."/>
            <person name="Phunkhang P."/>
            <person name="Pierre F."/>
            <person name="Priest M."/>
            <person name="Raghuraman S."/>
            <person name="Rege F."/>
            <person name="Reyes R."/>
            <person name="Rise C."/>
            <person name="Rogov P."/>
            <person name="Ross K."/>
            <person name="Ryan E."/>
            <person name="Settipalli S."/>
            <person name="Shea T."/>
            <person name="Sherpa N."/>
            <person name="Shi L."/>
            <person name="Shih D."/>
            <person name="Sparrow T."/>
            <person name="Spaulding J."/>
            <person name="Stalker J."/>
            <person name="Stange-Thomann N."/>
            <person name="Stavropoulos S."/>
            <person name="Stone C."/>
            <person name="Strader C."/>
            <person name="Tesfaye S."/>
            <person name="Thomson T."/>
            <person name="Thoulutsang Y."/>
            <person name="Thoulutsang D."/>
            <person name="Topham K."/>
            <person name="Topping I."/>
            <person name="Tsamla T."/>
            <person name="Vassiliev H."/>
            <person name="Vo A."/>
            <person name="Wangchuk T."/>
            <person name="Wangdi T."/>
            <person name="Weiand M."/>
            <person name="Wilkinson J."/>
            <person name="Wilson A."/>
            <person name="Yadav S."/>
            <person name="Young G."/>
            <person name="Yu Q."/>
            <person name="Zembek L."/>
            <person name="Zhong D."/>
            <person name="Zimmer A."/>
            <person name="Zwirko Z."/>
            <person name="Jaffe D.B."/>
            <person name="Alvarez P."/>
            <person name="Brockman W."/>
            <person name="Butler J."/>
            <person name="Chin C."/>
            <person name="Gnerre S."/>
            <person name="Grabherr M."/>
            <person name="Kleber M."/>
            <person name="Mauceli E."/>
            <person name="MacCallum I."/>
        </authorList>
    </citation>
    <scope>NUCLEOTIDE SEQUENCE [LARGE SCALE GENOMIC DNA]</scope>
    <source>
        <strain evidence="2 3">TSC#14021-0224.01</strain>
    </source>
</reference>
<sequence>MVVYRFSNHGEKPKKQKAKKEKKSKVVVVSEPNVESAVPEAIVEPTVEVTFVEEPVVEVTTIVEEVPPEIQQEPTPVSEEVPSQPLSWSSIVSQTTEVTTNITETRLTEQPEDQKPLEEKPKKQKAKKEKKSKVVVAPEPIVESAVPEAIVEPTVEVTFVQEPVVEEVTPETESEPTPVSEEVQSQPLSWSSVVSQTTEVTTNITETRLTEQPEDQKPLEEKPKKQKAKKEKKSKVVLVSEPNVEPAVPEAIVEPTVEVTTVEEPVVEVTKVVDKVTPEIQPEPTPVSEEVPTQPPSWSSIVSQATEVTTNVTETHMTDEAKDQKPVMEKPKKQKTKKEKKTKVHSVEELMESNIPVSVAEPLVGLSIVQEDVAPKTETHTLSWSSIVAQSVGVPQAIPMHVESKSGDIQNFIAQEQNFSTVVNDTAKNLKPKKEKKIVQPIQQPTAEIVSVPNVHMRQRETDAVPEPQTLSWSSIVSHNIDLTPTFTENRVIETVDEIVRPADVQDSIPQESELPVHIPETECVSRSSTPEFNIQLPAPTKPSVWSSLDTYAEVVKKSGYTNNTNIKYQKIETSEPIKSEPKHLNDEVQTHEDLLEFPDPILPAIEGDEPHDYIEKPSQLSWKDLVDEDDVVESWYKEEPASVETKPQEPVQERHSRVSVKPQIRITEVVTENQLQSETDQEFLEITSKKRNRSRSRSQQSQTSNFDEKPQKKKSKKPKNKVPKAPTQQPTETPEDVQPPKETPPIMCQNLFNIFDPFKLSPNQLSLKM</sequence>
<feature type="compositionally biased region" description="Basic residues" evidence="1">
    <location>
        <begin position="712"/>
        <end position="723"/>
    </location>
</feature>
<evidence type="ECO:0000313" key="2">
    <source>
        <dbReference type="EMBL" id="KQS70174.1"/>
    </source>
</evidence>
<keyword evidence="3" id="KW-1185">Reference proteome</keyword>
<feature type="compositionally biased region" description="Low complexity" evidence="1">
    <location>
        <begin position="175"/>
        <end position="207"/>
    </location>
</feature>
<organism evidence="2 3">
    <name type="scientific">Drosophila erecta</name>
    <name type="common">Fruit fly</name>
    <dbReference type="NCBI Taxonomy" id="7220"/>
    <lineage>
        <taxon>Eukaryota</taxon>
        <taxon>Metazoa</taxon>
        <taxon>Ecdysozoa</taxon>
        <taxon>Arthropoda</taxon>
        <taxon>Hexapoda</taxon>
        <taxon>Insecta</taxon>
        <taxon>Pterygota</taxon>
        <taxon>Neoptera</taxon>
        <taxon>Endopterygota</taxon>
        <taxon>Diptera</taxon>
        <taxon>Brachycera</taxon>
        <taxon>Muscomorpha</taxon>
        <taxon>Ephydroidea</taxon>
        <taxon>Drosophilidae</taxon>
        <taxon>Drosophila</taxon>
        <taxon>Sophophora</taxon>
    </lineage>
</organism>
<feature type="compositionally biased region" description="Basic and acidic residues" evidence="1">
    <location>
        <begin position="106"/>
        <end position="121"/>
    </location>
</feature>
<reference evidence="2 3" key="2">
    <citation type="journal article" date="2008" name="Bioinformatics">
        <title>Assembly reconciliation.</title>
        <authorList>
            <person name="Zimin A.V."/>
            <person name="Smith D.R."/>
            <person name="Sutton G."/>
            <person name="Yorke J.A."/>
        </authorList>
    </citation>
    <scope>NUCLEOTIDE SEQUENCE [LARGE SCALE GENOMIC DNA]</scope>
    <source>
        <strain evidence="2 3">TSC#14021-0224.01</strain>
    </source>
</reference>
<feature type="region of interest" description="Disordered" evidence="1">
    <location>
        <begin position="315"/>
        <end position="345"/>
    </location>
</feature>
<name>A0A0Q5WIM5_DROER</name>
<feature type="compositionally biased region" description="Low complexity" evidence="1">
    <location>
        <begin position="95"/>
        <end position="105"/>
    </location>
</feature>
<feature type="compositionally biased region" description="Basic residues" evidence="1">
    <location>
        <begin position="332"/>
        <end position="344"/>
    </location>
</feature>
<dbReference type="AlphaFoldDB" id="A0A0Q5WIM5"/>
<protein>
    <submittedName>
        <fullName evidence="2">Uncharacterized protein</fullName>
    </submittedName>
</protein>
<dbReference type="OrthoDB" id="6538186at2759"/>
<dbReference type="Proteomes" id="UP000008711">
    <property type="component" value="Unassembled WGS sequence"/>
</dbReference>
<feature type="region of interest" description="Disordered" evidence="1">
    <location>
        <begin position="1"/>
        <end position="23"/>
    </location>
</feature>
<feature type="region of interest" description="Disordered" evidence="1">
    <location>
        <begin position="166"/>
        <end position="235"/>
    </location>
</feature>
<feature type="compositionally biased region" description="Basic residues" evidence="1">
    <location>
        <begin position="122"/>
        <end position="133"/>
    </location>
</feature>
<dbReference type="EMBL" id="CH954177">
    <property type="protein sequence ID" value="KQS70174.1"/>
    <property type="molecule type" value="Genomic_DNA"/>
</dbReference>
<feature type="compositionally biased region" description="Basic residues" evidence="1">
    <location>
        <begin position="14"/>
        <end position="23"/>
    </location>
</feature>
<feature type="region of interest" description="Disordered" evidence="1">
    <location>
        <begin position="638"/>
        <end position="660"/>
    </location>
</feature>
<feature type="compositionally biased region" description="Polar residues" evidence="1">
    <location>
        <begin position="84"/>
        <end position="94"/>
    </location>
</feature>
<feature type="compositionally biased region" description="Basic and acidic residues" evidence="1">
    <location>
        <begin position="316"/>
        <end position="331"/>
    </location>
</feature>
<feature type="compositionally biased region" description="Low complexity" evidence="1">
    <location>
        <begin position="68"/>
        <end position="77"/>
    </location>
</feature>
<feature type="region of interest" description="Disordered" evidence="1">
    <location>
        <begin position="687"/>
        <end position="749"/>
    </location>
</feature>
<feature type="region of interest" description="Disordered" evidence="1">
    <location>
        <begin position="68"/>
        <end position="134"/>
    </location>
</feature>
<feature type="region of interest" description="Disordered" evidence="1">
    <location>
        <begin position="277"/>
        <end position="301"/>
    </location>
</feature>
<evidence type="ECO:0000256" key="1">
    <source>
        <dbReference type="SAM" id="MobiDB-lite"/>
    </source>
</evidence>